<proteinExistence type="predicted"/>
<accession>A0ACD4C596</accession>
<organism evidence="1 2">
    <name type="scientific">Rossellomorea vietnamensis</name>
    <dbReference type="NCBI Taxonomy" id="218284"/>
    <lineage>
        <taxon>Bacteria</taxon>
        <taxon>Bacillati</taxon>
        <taxon>Bacillota</taxon>
        <taxon>Bacilli</taxon>
        <taxon>Bacillales</taxon>
        <taxon>Bacillaceae</taxon>
        <taxon>Rossellomorea</taxon>
    </lineage>
</organism>
<dbReference type="EMBL" id="CP104558">
    <property type="protein sequence ID" value="UXH43788.1"/>
    <property type="molecule type" value="Genomic_DNA"/>
</dbReference>
<sequence>MEGERSRETTPSLSLQIGTGLETNPADSAENPADIEKNPAVSTLNPAEMEDNPAVLMKNPAVLHFHPTQYSLSLHTPQKKKRPPKEPSLLHQSIEPYTRRPVRLPAR</sequence>
<reference evidence="1" key="1">
    <citation type="submission" date="2022-09" db="EMBL/GenBank/DDBJ databases">
        <title>Complete genome sequence of Rossellomorea vietnamensis strain RL-WG62, a newly isolated PGPR with the potential for plant salinity stress alleviation.</title>
        <authorList>
            <person name="Ren L."/>
            <person name="Wang G."/>
            <person name="Hu H."/>
        </authorList>
    </citation>
    <scope>NUCLEOTIDE SEQUENCE</scope>
    <source>
        <strain evidence="1">RL-WG62</strain>
    </source>
</reference>
<keyword evidence="2" id="KW-1185">Reference proteome</keyword>
<evidence type="ECO:0000313" key="1">
    <source>
        <dbReference type="EMBL" id="UXH43788.1"/>
    </source>
</evidence>
<gene>
    <name evidence="1" type="ORF">N5C46_19450</name>
</gene>
<protein>
    <submittedName>
        <fullName evidence="1">Uncharacterized protein</fullName>
    </submittedName>
</protein>
<name>A0ACD4C596_9BACI</name>
<dbReference type="Proteomes" id="UP001064027">
    <property type="component" value="Chromosome"/>
</dbReference>
<evidence type="ECO:0000313" key="2">
    <source>
        <dbReference type="Proteomes" id="UP001064027"/>
    </source>
</evidence>